<keyword evidence="3" id="KW-1185">Reference proteome</keyword>
<dbReference type="RefSeq" id="WP_344148230.1">
    <property type="nucleotide sequence ID" value="NZ_BAAAQR010000002.1"/>
</dbReference>
<proteinExistence type="predicted"/>
<evidence type="ECO:0008006" key="4">
    <source>
        <dbReference type="Google" id="ProtNLM"/>
    </source>
</evidence>
<name>A0ABN2ZBZ3_9ACTN</name>
<dbReference type="PANTHER" id="PTHR37305">
    <property type="entry name" value="INTEGRAL MEMBRANE PROTEIN-RELATED"/>
    <property type="match status" value="1"/>
</dbReference>
<feature type="transmembrane region" description="Helical" evidence="1">
    <location>
        <begin position="174"/>
        <end position="197"/>
    </location>
</feature>
<gene>
    <name evidence="2" type="ORF">GCM10009844_08950</name>
</gene>
<dbReference type="Pfam" id="PF12679">
    <property type="entry name" value="ABC2_membrane_2"/>
    <property type="match status" value="1"/>
</dbReference>
<dbReference type="EMBL" id="BAAAQR010000002">
    <property type="protein sequence ID" value="GAA2139836.1"/>
    <property type="molecule type" value="Genomic_DNA"/>
</dbReference>
<keyword evidence="1" id="KW-0472">Membrane</keyword>
<feature type="transmembrane region" description="Helical" evidence="1">
    <location>
        <begin position="85"/>
        <end position="106"/>
    </location>
</feature>
<dbReference type="PANTHER" id="PTHR37305:SF1">
    <property type="entry name" value="MEMBRANE PROTEIN"/>
    <property type="match status" value="1"/>
</dbReference>
<keyword evidence="1" id="KW-0812">Transmembrane</keyword>
<sequence length="282" mass="29654">MASRVMPAATAATETPFFLRSVYLKSLRDHRHGLIGWSVGVGLLVLTESLIWPSFKDMPDIEKLFEQYPEYMQRLFDVSAMTSGLGFINAELFTLLLPALFLVYAIGRGARLVAGEEEDGTLDVLLVTPLSSTRILLEKAFALVTSVLALGVALYAVTLACSAAIGMGIGPVDAFSGCLSMVLLGSEFGLVALGVGAATGRKSLAVAIPAALAVAAYVLYVAGLMVESVDPWQHLSPMEQALASGPLGGGLPLDFLWLALGCVLVTLASLPTLDRRDIAAPG</sequence>
<evidence type="ECO:0000256" key="1">
    <source>
        <dbReference type="SAM" id="Phobius"/>
    </source>
</evidence>
<feature type="transmembrane region" description="Helical" evidence="1">
    <location>
        <begin position="140"/>
        <end position="168"/>
    </location>
</feature>
<keyword evidence="1" id="KW-1133">Transmembrane helix</keyword>
<feature type="transmembrane region" description="Helical" evidence="1">
    <location>
        <begin position="34"/>
        <end position="55"/>
    </location>
</feature>
<evidence type="ECO:0000313" key="2">
    <source>
        <dbReference type="EMBL" id="GAA2139836.1"/>
    </source>
</evidence>
<comment type="caution">
    <text evidence="2">The sequence shown here is derived from an EMBL/GenBank/DDBJ whole genome shotgun (WGS) entry which is preliminary data.</text>
</comment>
<protein>
    <recommendedName>
        <fullName evidence="4">ABC transporter permease</fullName>
    </recommendedName>
</protein>
<feature type="transmembrane region" description="Helical" evidence="1">
    <location>
        <begin position="255"/>
        <end position="273"/>
    </location>
</feature>
<reference evidence="2 3" key="1">
    <citation type="journal article" date="2019" name="Int. J. Syst. Evol. Microbiol.">
        <title>The Global Catalogue of Microorganisms (GCM) 10K type strain sequencing project: providing services to taxonomists for standard genome sequencing and annotation.</title>
        <authorList>
            <consortium name="The Broad Institute Genomics Platform"/>
            <consortium name="The Broad Institute Genome Sequencing Center for Infectious Disease"/>
            <person name="Wu L."/>
            <person name="Ma J."/>
        </authorList>
    </citation>
    <scope>NUCLEOTIDE SEQUENCE [LARGE SCALE GENOMIC DNA]</scope>
    <source>
        <strain evidence="2 3">JCM 16022</strain>
    </source>
</reference>
<organism evidence="2 3">
    <name type="scientific">Nocardioides koreensis</name>
    <dbReference type="NCBI Taxonomy" id="433651"/>
    <lineage>
        <taxon>Bacteria</taxon>
        <taxon>Bacillati</taxon>
        <taxon>Actinomycetota</taxon>
        <taxon>Actinomycetes</taxon>
        <taxon>Propionibacteriales</taxon>
        <taxon>Nocardioidaceae</taxon>
        <taxon>Nocardioides</taxon>
    </lineage>
</organism>
<evidence type="ECO:0000313" key="3">
    <source>
        <dbReference type="Proteomes" id="UP001501771"/>
    </source>
</evidence>
<accession>A0ABN2ZBZ3</accession>
<feature type="transmembrane region" description="Helical" evidence="1">
    <location>
        <begin position="204"/>
        <end position="226"/>
    </location>
</feature>
<dbReference type="Proteomes" id="UP001501771">
    <property type="component" value="Unassembled WGS sequence"/>
</dbReference>